<evidence type="ECO:0000313" key="3">
    <source>
        <dbReference type="Proteomes" id="UP000199021"/>
    </source>
</evidence>
<proteinExistence type="predicted"/>
<evidence type="ECO:0000259" key="1">
    <source>
        <dbReference type="Pfam" id="PF19089"/>
    </source>
</evidence>
<dbReference type="InParanoid" id="A0A1H9EZJ8"/>
<name>A0A1H9EZJ8_9BACT</name>
<evidence type="ECO:0000313" key="2">
    <source>
        <dbReference type="EMBL" id="SEQ31037.1"/>
    </source>
</evidence>
<dbReference type="InterPro" id="IPR045916">
    <property type="entry name" value="DUF5777"/>
</dbReference>
<gene>
    <name evidence="2" type="ORF">SAMN05444359_10826</name>
</gene>
<dbReference type="STRING" id="478744.SAMN05444359_10826"/>
<keyword evidence="3" id="KW-1185">Reference proteome</keyword>
<protein>
    <recommendedName>
        <fullName evidence="1">DUF5777 domain-containing protein</fullName>
    </recommendedName>
</protein>
<dbReference type="Pfam" id="PF19089">
    <property type="entry name" value="DUF5777"/>
    <property type="match status" value="1"/>
</dbReference>
<reference evidence="3" key="1">
    <citation type="submission" date="2016-10" db="EMBL/GenBank/DDBJ databases">
        <authorList>
            <person name="Varghese N."/>
            <person name="Submissions S."/>
        </authorList>
    </citation>
    <scope>NUCLEOTIDE SEQUENCE [LARGE SCALE GENOMIC DNA]</scope>
    <source>
        <strain evidence="3">DSM 24740</strain>
    </source>
</reference>
<accession>A0A1H9EZJ8</accession>
<dbReference type="Proteomes" id="UP000199021">
    <property type="component" value="Unassembled WGS sequence"/>
</dbReference>
<organism evidence="2 3">
    <name type="scientific">Neolewinella agarilytica</name>
    <dbReference type="NCBI Taxonomy" id="478744"/>
    <lineage>
        <taxon>Bacteria</taxon>
        <taxon>Pseudomonadati</taxon>
        <taxon>Bacteroidota</taxon>
        <taxon>Saprospiria</taxon>
        <taxon>Saprospirales</taxon>
        <taxon>Lewinellaceae</taxon>
        <taxon>Neolewinella</taxon>
    </lineage>
</organism>
<dbReference type="OrthoDB" id="1117410at2"/>
<dbReference type="AlphaFoldDB" id="A0A1H9EZJ8"/>
<dbReference type="EMBL" id="FOFB01000008">
    <property type="protein sequence ID" value="SEQ31037.1"/>
    <property type="molecule type" value="Genomic_DNA"/>
</dbReference>
<sequence>MNNYLLLILVFLGLSVQLDAQRERVYRTFKDTRAVNIHSVETLPKGKLDVRISHRFGDMFGDNGGWATFYGLETAEDVSIGAEYGFSDNFNLGLYRAKGAGATPLGQAGLRQNLNLVAKLRLLYQEEEGTPLSITAVGTATMSTSSKIEGNDDLLRSFPKFAHRMAFNGSLVVARKFSPTFSFQIVPGVTHRNLVPFEGENTIFSLGAAARVQITKVMALIADVTHPFSNTITTENGYSTPIGLGLEWDTGGHVFQLNFTNATGLFETDYVPYTTSSWGEGEFRMGFTISRWFNL</sequence>
<feature type="domain" description="DUF5777" evidence="1">
    <location>
        <begin position="29"/>
        <end position="293"/>
    </location>
</feature>
<dbReference type="RefSeq" id="WP_090167382.1">
    <property type="nucleotide sequence ID" value="NZ_FOFB01000008.1"/>
</dbReference>